<reference evidence="3" key="1">
    <citation type="submission" date="2016-06" db="EMBL/GenBank/DDBJ databases">
        <authorList>
            <person name="Varghese N."/>
            <person name="Submissions Spin"/>
        </authorList>
    </citation>
    <scope>NUCLEOTIDE SEQUENCE [LARGE SCALE GENOMIC DNA]</scope>
    <source>
        <strain evidence="3">DSM 44100</strain>
    </source>
</reference>
<proteinExistence type="predicted"/>
<dbReference type="InterPro" id="IPR019278">
    <property type="entry name" value="DICT_dom"/>
</dbReference>
<keyword evidence="3" id="KW-1185">Reference proteome</keyword>
<organism evidence="2 3">
    <name type="scientific">Micromonospora matsumotoense</name>
    <dbReference type="NCBI Taxonomy" id="121616"/>
    <lineage>
        <taxon>Bacteria</taxon>
        <taxon>Bacillati</taxon>
        <taxon>Actinomycetota</taxon>
        <taxon>Actinomycetes</taxon>
        <taxon>Micromonosporales</taxon>
        <taxon>Micromonosporaceae</taxon>
        <taxon>Micromonospora</taxon>
    </lineage>
</organism>
<evidence type="ECO:0000259" key="1">
    <source>
        <dbReference type="Pfam" id="PF10069"/>
    </source>
</evidence>
<name>A0A1C5AF58_9ACTN</name>
<protein>
    <submittedName>
        <fullName evidence="2">Diguanylate Cyclase and Two-component system sensory domain-containing protein</fullName>
    </submittedName>
</protein>
<dbReference type="STRING" id="121616.GA0070216_116120"/>
<accession>A0A1C5AF58</accession>
<dbReference type="Proteomes" id="UP000198797">
    <property type="component" value="Unassembled WGS sequence"/>
</dbReference>
<gene>
    <name evidence="2" type="ORF">GA0070216_116120</name>
</gene>
<evidence type="ECO:0000313" key="3">
    <source>
        <dbReference type="Proteomes" id="UP000198797"/>
    </source>
</evidence>
<feature type="domain" description="DICT" evidence="1">
    <location>
        <begin position="17"/>
        <end position="124"/>
    </location>
</feature>
<dbReference type="Pfam" id="PF10069">
    <property type="entry name" value="DICT"/>
    <property type="match status" value="1"/>
</dbReference>
<evidence type="ECO:0000313" key="2">
    <source>
        <dbReference type="EMBL" id="SCF43843.1"/>
    </source>
</evidence>
<dbReference type="AlphaFoldDB" id="A0A1C5AF58"/>
<dbReference type="EMBL" id="FMCU01000016">
    <property type="protein sequence ID" value="SCF43843.1"/>
    <property type="molecule type" value="Genomic_DNA"/>
</dbReference>
<sequence>MCPERDLYAHGVLHDGPAPELLTKRSLVTVSHAIERSALATAEDGPLVVIALFQRMPYFLREQARYTRIAAGAAVTVVGLVAPAPPELPPGGYGVALDETEELAREWSVVALTPRFGASLVARDRREVVAAGTLEEGRLFSGRWGFRRDEALHEVIRLRAQLGDRLPPAALTAIDQVLRRVWDLPATPGESRAEAALRLMAERVDRSGPGRVAEEVPAPSPLVDEPTLRRWTGMDGVTAAGTLPVALIGVRVSEPAGTAERFGRRSTAREAQAVIAALTAPLRPLDRAIRLAPDEYLLVLPALTREEALAVAAQVHASVAGLARSYPFVSFAVHTAVTVTDRRPMPVAEVRHAVEWAAREGVPMATVAREAVASAAPR</sequence>